<reference evidence="2" key="1">
    <citation type="submission" date="2020-08" db="EMBL/GenBank/DDBJ databases">
        <title>Multicomponent nature underlies the extraordinary mechanical properties of spider dragline silk.</title>
        <authorList>
            <person name="Kono N."/>
            <person name="Nakamura H."/>
            <person name="Mori M."/>
            <person name="Yoshida Y."/>
            <person name="Ohtoshi R."/>
            <person name="Malay A.D."/>
            <person name="Moran D.A.P."/>
            <person name="Tomita M."/>
            <person name="Numata K."/>
            <person name="Arakawa K."/>
        </authorList>
    </citation>
    <scope>NUCLEOTIDE SEQUENCE</scope>
</reference>
<evidence type="ECO:0000313" key="3">
    <source>
        <dbReference type="Proteomes" id="UP000887013"/>
    </source>
</evidence>
<feature type="compositionally biased region" description="Basic residues" evidence="1">
    <location>
        <begin position="83"/>
        <end position="102"/>
    </location>
</feature>
<keyword evidence="3" id="KW-1185">Reference proteome</keyword>
<organism evidence="2 3">
    <name type="scientific">Nephila pilipes</name>
    <name type="common">Giant wood spider</name>
    <name type="synonym">Nephila maculata</name>
    <dbReference type="NCBI Taxonomy" id="299642"/>
    <lineage>
        <taxon>Eukaryota</taxon>
        <taxon>Metazoa</taxon>
        <taxon>Ecdysozoa</taxon>
        <taxon>Arthropoda</taxon>
        <taxon>Chelicerata</taxon>
        <taxon>Arachnida</taxon>
        <taxon>Araneae</taxon>
        <taxon>Araneomorphae</taxon>
        <taxon>Entelegynae</taxon>
        <taxon>Araneoidea</taxon>
        <taxon>Nephilidae</taxon>
        <taxon>Nephila</taxon>
    </lineage>
</organism>
<evidence type="ECO:0000313" key="2">
    <source>
        <dbReference type="EMBL" id="GFS35300.1"/>
    </source>
</evidence>
<comment type="caution">
    <text evidence="2">The sequence shown here is derived from an EMBL/GenBank/DDBJ whole genome shotgun (WGS) entry which is preliminary data.</text>
</comment>
<dbReference type="Proteomes" id="UP000887013">
    <property type="component" value="Unassembled WGS sequence"/>
</dbReference>
<evidence type="ECO:0000256" key="1">
    <source>
        <dbReference type="SAM" id="MobiDB-lite"/>
    </source>
</evidence>
<protein>
    <submittedName>
        <fullName evidence="2">Uncharacterized protein</fullName>
    </submittedName>
</protein>
<name>A0A8X6I8G7_NEPPI</name>
<accession>A0A8X6I8G7</accession>
<proteinExistence type="predicted"/>
<dbReference type="AlphaFoldDB" id="A0A8X6I8G7"/>
<feature type="region of interest" description="Disordered" evidence="1">
    <location>
        <begin position="78"/>
        <end position="102"/>
    </location>
</feature>
<dbReference type="EMBL" id="BMAW01088565">
    <property type="protein sequence ID" value="GFS35300.1"/>
    <property type="molecule type" value="Genomic_DNA"/>
</dbReference>
<sequence length="102" mass="11772">MKCILDAYVFFCANNNEIIQYRESETPKIFKKANSESFRMLKYSHHRAIEHINHRRQSTAIYSKDPSTLPLIIPTVNSAKQSTKSRRHHPQGVGTVKHKAGH</sequence>
<gene>
    <name evidence="2" type="ORF">NPIL_383901</name>
</gene>